<feature type="region of interest" description="Disordered" evidence="2">
    <location>
        <begin position="1467"/>
        <end position="1489"/>
    </location>
</feature>
<evidence type="ECO:0000256" key="2">
    <source>
        <dbReference type="SAM" id="MobiDB-lite"/>
    </source>
</evidence>
<keyword evidence="5" id="KW-1185">Reference proteome</keyword>
<comment type="caution">
    <text evidence="4">The sequence shown here is derived from an EMBL/GenBank/DDBJ whole genome shotgun (WGS) entry which is preliminary data.</text>
</comment>
<feature type="compositionally biased region" description="Polar residues" evidence="2">
    <location>
        <begin position="362"/>
        <end position="372"/>
    </location>
</feature>
<feature type="compositionally biased region" description="Polar residues" evidence="2">
    <location>
        <begin position="313"/>
        <end position="322"/>
    </location>
</feature>
<dbReference type="InterPro" id="IPR011993">
    <property type="entry name" value="PH-like_dom_sf"/>
</dbReference>
<dbReference type="InterPro" id="IPR001849">
    <property type="entry name" value="PH_domain"/>
</dbReference>
<protein>
    <recommendedName>
        <fullName evidence="3">PH domain-containing protein</fullName>
    </recommendedName>
</protein>
<proteinExistence type="predicted"/>
<evidence type="ECO:0000259" key="3">
    <source>
        <dbReference type="SMART" id="SM00233"/>
    </source>
</evidence>
<feature type="compositionally biased region" description="Low complexity" evidence="2">
    <location>
        <begin position="1683"/>
        <end position="1692"/>
    </location>
</feature>
<organism evidence="4 5">
    <name type="scientific">Cylindrotheca closterium</name>
    <dbReference type="NCBI Taxonomy" id="2856"/>
    <lineage>
        <taxon>Eukaryota</taxon>
        <taxon>Sar</taxon>
        <taxon>Stramenopiles</taxon>
        <taxon>Ochrophyta</taxon>
        <taxon>Bacillariophyta</taxon>
        <taxon>Bacillariophyceae</taxon>
        <taxon>Bacillariophycidae</taxon>
        <taxon>Bacillariales</taxon>
        <taxon>Bacillariaceae</taxon>
        <taxon>Cylindrotheca</taxon>
    </lineage>
</organism>
<feature type="compositionally biased region" description="Basic and acidic residues" evidence="2">
    <location>
        <begin position="1524"/>
        <end position="1537"/>
    </location>
</feature>
<sequence length="2250" mass="249512">MEKYVLGYFREQLSKIIIGFREEQVNANLLNGKGEIRDLQINCSVVNKMVSQLVPFATFEEVHVSRLGFQVTSWANLRKAPIVVDIGCITAVVEEPLNYVTGMKKTGIRMFTEKELARMIEEELLKPFRKTGAYGIVDRITDNLTIEIEKIDISFSTMGRFKTKRIGPWTPPVLHIECRNFRSTAVDIHGHEGTPEQIWAHNHRRNQAFLLCRKVALETCVSLKSPEKEITLIKGLKLEVQIALRQRLRDGHILGIQSDVTIPSVDVVLDQENLPMVASLMAGLQYCVTKDRSYEDPLHSKSAQGGSALASVIASSRNSNPEAKTATAEEVASNFTPEIDDDNISEGSSSSSEGDEGVASDAAQSSAESTNTSKLDVLERPVLVLPLGIIIHQDVCITASIHQAVIRGSYAGEEDGCVQLTAQGTIAELIWPKANSEFGFHAQASVAYCTLEEAYGNQRTTLFINGIARKDHSSMGNKQTNAEEISFDENFPFFEKRSIRNDPLDLRRTFPSQGVGQKLTVDFLNKDLANPKVFNETGINQVEIILDLQPWWRVTRFVLNEPSGGYDPRLHSGDWSDVLTVDMLQDPTKPIDLDDQLQFTKQKFLGDDYMLSSDVFSAVVRLTNITIRCPAAIKESVRACDLLLELEEVTVTVTSDLPRSFLTGKLSNWEKEDETNNKKVEFPNDHSDILFHIESEQDSLLAHQASSNSKISSTFRQQITVRGFQMRIIPVVPFCNASDPQQLFAPTDVTLIASLEGGSPSVDDEAAKLVFYLSIHVHKAFLNLDLDLIAGMTSTLLYHGDTVIDALKHVKDMGSSAKNKTKVRNQKVVKKSMTGRQEMIRRQVLRSKAAAGLSIVVCLQLSEFGLSFWRQNIPLESPVISTDSKESSLSFDASHIAALRLLEIRIENFEVGAEFGFRNEKVSRTVLKCCLERFQVRLCRVRNNLKQNSPTLSSDAQEHHDSMVELLSFGGKPGQDKVLSTPNEDPPIAIRCEELKCNDSKAWSLAAKVTSSAILNLYFDELKDCAALCIEALMMPSWSKRNPRNVGNVIFPPHSLGAFFHSLIPKMQSSGKKTKNLDIDFGSNFEEPAVERMMKKFLEEFLPHLDMILCRCELANFTIQIPIGPSNSKRIGLILNQSDLSMMLCPDPDRLVHEIEEVLSTETSKWRFMMASKASGLHLGFLSRSSLFAHPSTDPNSDVQILVQPCGIDVTYSGGRFDLSMSDNLRIGDIRLLEAQVSHMKEITKNFKDRTLDLSAQLSTLPAWPSAKGKGFDVHAKETKYDGEEETANLRAVRNSRSLLDMLHTELVEYEQRVRDELGKKDLKVALLQKEVFVKERERFSAVSLLASRASGWIRMGGVHLVGQRVTRKATMLPYWMILRKELILLFSAPGELRPLDAVQLGGATIRDLGGAGVKRGFAIVERDNTTRFFVCESAADYTVWISDLSAAILACNGTVDVGGTVDEKGDASGNVEKSLGNMDTVEGEGPGLREKINLSNRLAGAKNKFGSAIQTARQKGRVVSDTARQKSKEMSDRFDGSSKGSLGSTDRFESEDARSTTGNSTTDGEGNEGKGRFSRFGSALQSARQRVRETAEEKQGSLAGLRNKIPVPGRLTKGDNRPTEVEVIHNDSIEIYSWRCRACTYTSNVENAPTVQSTCEMCGSPWQPEEVNDQEASAPAAPSPNDPNASSNHSPLTPVEESQEGNTGANRGDTNRRGFLGIGGGLPKQDGMNLQGRFNFRKKNSDISERYSPITMRDIFARGRAPPLPDHALDWEPLKLFEGRWIVSVTPEPVDSNISKSTTETEPQEVPSDNTSEQNSDLAHKPSSAPGENVRAFFRIKVRQCDKNHKDSSSENLRTLGDILEIYTQVSEDIERIAAQLLQVDTTNGQVSLSDRENVVDKLVVCGMMLGGILDMDEMSNLLNKTRNYQADVLEGFLNSVLECPMPVGTLGSLTEVLGICVSTKDVTLVPSQTESRTESAKDDTVTSTIELGENRKANKEDDMLLSASQLEPEKMLSLISTCGAQMLRAEYNSPRPTKNRPVTQSETEALPVPAVINKFTAFGSPLLPASIQKELQRPLHDALIRIMAERDVSNAQLIGSSVLHAHALENEKRKNRLLELELEVLRRLSQANQPSGNLFGGQLAATVPHKDLEAKVKKLQLENSDDMMIALSQQLGVEIHAKTELEAEIKRMKESDKLKSEVEIAENEALKKELKRVKDLLAAEERSKQSAFMESEKYKASYERLKAEHGEN</sequence>
<evidence type="ECO:0000313" key="5">
    <source>
        <dbReference type="Proteomes" id="UP001295423"/>
    </source>
</evidence>
<feature type="compositionally biased region" description="Polar residues" evidence="2">
    <location>
        <begin position="1793"/>
        <end position="1818"/>
    </location>
</feature>
<evidence type="ECO:0000313" key="4">
    <source>
        <dbReference type="EMBL" id="CAJ1957250.1"/>
    </source>
</evidence>
<feature type="region of interest" description="Disordered" evidence="2">
    <location>
        <begin position="1506"/>
        <end position="1619"/>
    </location>
</feature>
<dbReference type="Proteomes" id="UP001295423">
    <property type="component" value="Unassembled WGS sequence"/>
</dbReference>
<keyword evidence="1" id="KW-0175">Coiled coil</keyword>
<dbReference type="EMBL" id="CAKOGP040001936">
    <property type="protein sequence ID" value="CAJ1957250.1"/>
    <property type="molecule type" value="Genomic_DNA"/>
</dbReference>
<dbReference type="PANTHER" id="PTHR22774">
    <property type="entry name" value="CHOREIN N-TERMINAL DOMAIN-CONTAINING PROTEIN"/>
    <property type="match status" value="1"/>
</dbReference>
<feature type="compositionally biased region" description="Basic and acidic residues" evidence="2">
    <location>
        <begin position="1587"/>
        <end position="1596"/>
    </location>
</feature>
<feature type="coiled-coil region" evidence="1">
    <location>
        <begin position="2193"/>
        <end position="2225"/>
    </location>
</feature>
<dbReference type="Gene3D" id="2.30.29.30">
    <property type="entry name" value="Pleckstrin-homology domain (PH domain)/Phosphotyrosine-binding domain (PTB)"/>
    <property type="match status" value="1"/>
</dbReference>
<evidence type="ECO:0000256" key="1">
    <source>
        <dbReference type="SAM" id="Coils"/>
    </source>
</evidence>
<feature type="compositionally biased region" description="Polar residues" evidence="2">
    <location>
        <begin position="1556"/>
        <end position="1565"/>
    </location>
</feature>
<dbReference type="SMART" id="SM00233">
    <property type="entry name" value="PH"/>
    <property type="match status" value="1"/>
</dbReference>
<dbReference type="InterPro" id="IPR026728">
    <property type="entry name" value="BLTP3A/B"/>
</dbReference>
<feature type="region of interest" description="Disordered" evidence="2">
    <location>
        <begin position="1663"/>
        <end position="1731"/>
    </location>
</feature>
<accession>A0AAD2FYM5</accession>
<feature type="domain" description="PH" evidence="3">
    <location>
        <begin position="1348"/>
        <end position="1452"/>
    </location>
</feature>
<reference evidence="4" key="1">
    <citation type="submission" date="2023-08" db="EMBL/GenBank/DDBJ databases">
        <authorList>
            <person name="Audoor S."/>
            <person name="Bilcke G."/>
        </authorList>
    </citation>
    <scope>NUCLEOTIDE SEQUENCE</scope>
</reference>
<dbReference type="SUPFAM" id="SSF50729">
    <property type="entry name" value="PH domain-like"/>
    <property type="match status" value="1"/>
</dbReference>
<feature type="region of interest" description="Disordered" evidence="2">
    <location>
        <begin position="1790"/>
        <end position="1827"/>
    </location>
</feature>
<name>A0AAD2FYM5_9STRA</name>
<dbReference type="PANTHER" id="PTHR22774:SF11">
    <property type="entry name" value="CHOREIN N-TERMINAL DOMAIN-CONTAINING PROTEIN"/>
    <property type="match status" value="1"/>
</dbReference>
<feature type="region of interest" description="Disordered" evidence="2">
    <location>
        <begin position="313"/>
        <end position="372"/>
    </location>
</feature>
<gene>
    <name evidence="4" type="ORF">CYCCA115_LOCUS16623</name>
</gene>